<name>A0A5M9H7J3_9SPHI</name>
<evidence type="ECO:0000259" key="7">
    <source>
        <dbReference type="Pfam" id="PF16347"/>
    </source>
</evidence>
<evidence type="ECO:0000256" key="5">
    <source>
        <dbReference type="ARBA" id="ARBA00022801"/>
    </source>
</evidence>
<dbReference type="AlphaFoldDB" id="A0A5M9H7J3"/>
<dbReference type="Gene3D" id="3.40.720.10">
    <property type="entry name" value="Alkaline Phosphatase, subunit A"/>
    <property type="match status" value="1"/>
</dbReference>
<dbReference type="InterPro" id="IPR032506">
    <property type="entry name" value="SGSH_C"/>
</dbReference>
<organism evidence="8 9">
    <name type="scientific">Arcticibacter tournemirensis</name>
    <dbReference type="NCBI Taxonomy" id="699437"/>
    <lineage>
        <taxon>Bacteria</taxon>
        <taxon>Pseudomonadati</taxon>
        <taxon>Bacteroidota</taxon>
        <taxon>Sphingobacteriia</taxon>
        <taxon>Sphingobacteriales</taxon>
        <taxon>Sphingobacteriaceae</taxon>
        <taxon>Arcticibacter</taxon>
    </lineage>
</organism>
<gene>
    <name evidence="8" type="ORF">F1649_13935</name>
</gene>
<dbReference type="OrthoDB" id="9765065at2"/>
<keyword evidence="4" id="KW-0732">Signal</keyword>
<evidence type="ECO:0000256" key="1">
    <source>
        <dbReference type="ARBA" id="ARBA00001913"/>
    </source>
</evidence>
<sequence length="337" mass="37982">MESAKPGLDPLSRGFEEYYSALEMRRAKKPVVTDSLTKYTSDFIIRKAKQNKPFIAFLSYYDVHTPIYEYPDLINHYKDKLRTAGEGLESPVVAEHSGVTRTVQNNPQYASMVGAVDKSVGSIQRLLKTLGIEKNTIIVFTSDNGGLATSKKAGPTSNAPYRSGKGWLYEGGIRVPLIVKYPAEIKASAICRVPTMSTDFYPTILQWAGLPSHPELHKDGVSLVPLLKQTGTLSRTDFYWHYPHYHGSTWTPGAAIRSGDWKLIVFYETDTYELYNLKEDPSEKQDLAVRKPEIVKQLKEKLEKWQKNCGARLPVVNNEYDPLRKTGQQSSNDSNEL</sequence>
<dbReference type="InterPro" id="IPR017850">
    <property type="entry name" value="Alkaline_phosphatase_core_sf"/>
</dbReference>
<reference evidence="8 9" key="1">
    <citation type="submission" date="2019-09" db="EMBL/GenBank/DDBJ databases">
        <title>Pararcticibacter amylolyticus gen. nov., sp. nov., isolated from a rottenly hemp rope, and reclassification of Pedobacter tournemirensis as Pararcticibacter tournemirensis comb. nov.</title>
        <authorList>
            <person name="Cai Y."/>
        </authorList>
    </citation>
    <scope>NUCLEOTIDE SEQUENCE [LARGE SCALE GENOMIC DNA]</scope>
    <source>
        <strain evidence="8 9">TF5-37.2-LB10</strain>
    </source>
</reference>
<comment type="similarity">
    <text evidence="2">Belongs to the sulfatase family.</text>
</comment>
<dbReference type="SUPFAM" id="SSF53649">
    <property type="entry name" value="Alkaline phosphatase-like"/>
    <property type="match status" value="1"/>
</dbReference>
<dbReference type="InterPro" id="IPR050738">
    <property type="entry name" value="Sulfatase"/>
</dbReference>
<keyword evidence="6" id="KW-0106">Calcium</keyword>
<keyword evidence="3" id="KW-0479">Metal-binding</keyword>
<evidence type="ECO:0000256" key="4">
    <source>
        <dbReference type="ARBA" id="ARBA00022729"/>
    </source>
</evidence>
<dbReference type="GO" id="GO:0004065">
    <property type="term" value="F:arylsulfatase activity"/>
    <property type="evidence" value="ECO:0007669"/>
    <property type="project" value="TreeGrafter"/>
</dbReference>
<proteinExistence type="inferred from homology"/>
<feature type="domain" description="N-sulphoglucosamine sulphohydrolase C-terminal" evidence="7">
    <location>
        <begin position="165"/>
        <end position="307"/>
    </location>
</feature>
<dbReference type="Gene3D" id="3.30.1120.10">
    <property type="match status" value="1"/>
</dbReference>
<dbReference type="PANTHER" id="PTHR42693">
    <property type="entry name" value="ARYLSULFATASE FAMILY MEMBER"/>
    <property type="match status" value="1"/>
</dbReference>
<dbReference type="EMBL" id="VWNE01000021">
    <property type="protein sequence ID" value="KAA8481841.1"/>
    <property type="molecule type" value="Genomic_DNA"/>
</dbReference>
<evidence type="ECO:0000313" key="9">
    <source>
        <dbReference type="Proteomes" id="UP000322918"/>
    </source>
</evidence>
<accession>A0A5M9H7J3</accession>
<dbReference type="GO" id="GO:0046872">
    <property type="term" value="F:metal ion binding"/>
    <property type="evidence" value="ECO:0007669"/>
    <property type="project" value="UniProtKB-KW"/>
</dbReference>
<evidence type="ECO:0000256" key="3">
    <source>
        <dbReference type="ARBA" id="ARBA00022723"/>
    </source>
</evidence>
<keyword evidence="8" id="KW-0808">Transferase</keyword>
<dbReference type="Proteomes" id="UP000322918">
    <property type="component" value="Unassembled WGS sequence"/>
</dbReference>
<dbReference type="PANTHER" id="PTHR42693:SF42">
    <property type="entry name" value="ARYLSULFATASE G"/>
    <property type="match status" value="1"/>
</dbReference>
<keyword evidence="5 8" id="KW-0378">Hydrolase</keyword>
<evidence type="ECO:0000313" key="8">
    <source>
        <dbReference type="EMBL" id="KAA8481841.1"/>
    </source>
</evidence>
<evidence type="ECO:0000256" key="2">
    <source>
        <dbReference type="ARBA" id="ARBA00008779"/>
    </source>
</evidence>
<comment type="cofactor">
    <cofactor evidence="1">
        <name>Ca(2+)</name>
        <dbReference type="ChEBI" id="CHEBI:29108"/>
    </cofactor>
</comment>
<protein>
    <submittedName>
        <fullName evidence="8">Sulfatase-like hydrolase/transferase</fullName>
    </submittedName>
</protein>
<dbReference type="Pfam" id="PF16347">
    <property type="entry name" value="SGSH_C"/>
    <property type="match status" value="1"/>
</dbReference>
<dbReference type="RefSeq" id="WP_141814588.1">
    <property type="nucleotide sequence ID" value="NZ_VFPL01000001.1"/>
</dbReference>
<evidence type="ECO:0000256" key="6">
    <source>
        <dbReference type="ARBA" id="ARBA00022837"/>
    </source>
</evidence>
<keyword evidence="9" id="KW-1185">Reference proteome</keyword>
<dbReference type="GO" id="GO:0016740">
    <property type="term" value="F:transferase activity"/>
    <property type="evidence" value="ECO:0007669"/>
    <property type="project" value="UniProtKB-KW"/>
</dbReference>
<comment type="caution">
    <text evidence="8">The sequence shown here is derived from an EMBL/GenBank/DDBJ whole genome shotgun (WGS) entry which is preliminary data.</text>
</comment>